<keyword evidence="3" id="KW-1185">Reference proteome</keyword>
<dbReference type="Gene3D" id="2.40.70.10">
    <property type="entry name" value="Acid Proteases"/>
    <property type="match status" value="1"/>
</dbReference>
<dbReference type="InterPro" id="IPR021109">
    <property type="entry name" value="Peptidase_aspartic_dom_sf"/>
</dbReference>
<dbReference type="Pfam" id="PF14541">
    <property type="entry name" value="TAXi_C"/>
    <property type="match status" value="1"/>
</dbReference>
<feature type="domain" description="Xylanase inhibitor C-terminal" evidence="1">
    <location>
        <begin position="55"/>
        <end position="113"/>
    </location>
</feature>
<organism evidence="2">
    <name type="scientific">Salvia splendens</name>
    <name type="common">Scarlet sage</name>
    <dbReference type="NCBI Taxonomy" id="180675"/>
    <lineage>
        <taxon>Eukaryota</taxon>
        <taxon>Viridiplantae</taxon>
        <taxon>Streptophyta</taxon>
        <taxon>Embryophyta</taxon>
        <taxon>Tracheophyta</taxon>
        <taxon>Spermatophyta</taxon>
        <taxon>Magnoliopsida</taxon>
        <taxon>eudicotyledons</taxon>
        <taxon>Gunneridae</taxon>
        <taxon>Pentapetalae</taxon>
        <taxon>asterids</taxon>
        <taxon>lamiids</taxon>
        <taxon>Lamiales</taxon>
        <taxon>Lamiaceae</taxon>
        <taxon>Nepetoideae</taxon>
        <taxon>Mentheae</taxon>
        <taxon>Salviinae</taxon>
        <taxon>Salvia</taxon>
        <taxon>Salvia subgen. Calosphace</taxon>
        <taxon>core Calosphace</taxon>
    </lineage>
</organism>
<reference evidence="2" key="2">
    <citation type="submission" date="2020-08" db="EMBL/GenBank/DDBJ databases">
        <title>Plant Genome Project.</title>
        <authorList>
            <person name="Zhang R.-G."/>
        </authorList>
    </citation>
    <scope>NUCLEOTIDE SEQUENCE</scope>
    <source>
        <strain evidence="2">Huo1</strain>
        <tissue evidence="2">Leaf</tissue>
    </source>
</reference>
<dbReference type="AlphaFoldDB" id="A0A8X8YX07"/>
<evidence type="ECO:0000313" key="2">
    <source>
        <dbReference type="EMBL" id="KAG6384492.1"/>
    </source>
</evidence>
<dbReference type="SUPFAM" id="SSF50630">
    <property type="entry name" value="Acid proteases"/>
    <property type="match status" value="1"/>
</dbReference>
<dbReference type="GO" id="GO:0004190">
    <property type="term" value="F:aspartic-type endopeptidase activity"/>
    <property type="evidence" value="ECO:0007669"/>
    <property type="project" value="InterPro"/>
</dbReference>
<sequence>MASTFASKAIARPSDSCVQLKQSGELGSSSQAVDGIVGRWHLCCGRGRAAYSRPHYNVILKGVQVGDKFLNLPASSFVGTPRMAIIDSGTTLAYLPSDMYEQLINKMMELQPDMQMHMVEDEFKCFWFSGKILHWVADIALSDKLAVYDVENQTIGWVQYNCSSSIKVRDNATGNAYDVVAHDISFDSTNLRADIVSTLMLVAVVLSLIV</sequence>
<proteinExistence type="predicted"/>
<comment type="caution">
    <text evidence="2">The sequence shown here is derived from an EMBL/GenBank/DDBJ whole genome shotgun (WGS) entry which is preliminary data.</text>
</comment>
<dbReference type="Proteomes" id="UP000298416">
    <property type="component" value="Unassembled WGS sequence"/>
</dbReference>
<protein>
    <recommendedName>
        <fullName evidence="1">Xylanase inhibitor C-terminal domain-containing protein</fullName>
    </recommendedName>
</protein>
<dbReference type="PANTHER" id="PTHR13683">
    <property type="entry name" value="ASPARTYL PROTEASES"/>
    <property type="match status" value="1"/>
</dbReference>
<name>A0A8X8YX07_SALSN</name>
<dbReference type="GO" id="GO:0006508">
    <property type="term" value="P:proteolysis"/>
    <property type="evidence" value="ECO:0007669"/>
    <property type="project" value="InterPro"/>
</dbReference>
<dbReference type="PANTHER" id="PTHR13683:SF768">
    <property type="entry name" value="EUKARYOTIC ASPARTYL PROTEASE FAMILY PROTEIN"/>
    <property type="match status" value="1"/>
</dbReference>
<dbReference type="InterPro" id="IPR001461">
    <property type="entry name" value="Aspartic_peptidase_A1"/>
</dbReference>
<dbReference type="EMBL" id="PNBA02000085">
    <property type="protein sequence ID" value="KAG6384492.1"/>
    <property type="molecule type" value="Genomic_DNA"/>
</dbReference>
<reference evidence="2" key="1">
    <citation type="submission" date="2018-01" db="EMBL/GenBank/DDBJ databases">
        <authorList>
            <person name="Mao J.F."/>
        </authorList>
    </citation>
    <scope>NUCLEOTIDE SEQUENCE</scope>
    <source>
        <strain evidence="2">Huo1</strain>
        <tissue evidence="2">Leaf</tissue>
    </source>
</reference>
<gene>
    <name evidence="2" type="ORF">SASPL_155683</name>
</gene>
<evidence type="ECO:0000313" key="3">
    <source>
        <dbReference type="Proteomes" id="UP000298416"/>
    </source>
</evidence>
<evidence type="ECO:0000259" key="1">
    <source>
        <dbReference type="Pfam" id="PF14541"/>
    </source>
</evidence>
<dbReference type="InterPro" id="IPR032799">
    <property type="entry name" value="TAXi_C"/>
</dbReference>
<accession>A0A8X8YX07</accession>